<dbReference type="GO" id="GO:0006412">
    <property type="term" value="P:translation"/>
    <property type="evidence" value="ECO:0007669"/>
    <property type="project" value="InterPro"/>
</dbReference>
<name>J9D7X8_EDHAE</name>
<dbReference type="HOGENOM" id="CLU_080773_2_0_1"/>
<dbReference type="InterPro" id="IPR028877">
    <property type="entry name" value="Ribosomal_eL20"/>
</dbReference>
<evidence type="ECO:0000313" key="6">
    <source>
        <dbReference type="EMBL" id="EJW03901.1"/>
    </source>
</evidence>
<keyword evidence="2 4" id="KW-0689">Ribosomal protein</keyword>
<dbReference type="FunFam" id="3.10.20.10:FF:000001">
    <property type="entry name" value="60S ribosomal protein L18a"/>
    <property type="match status" value="1"/>
</dbReference>
<evidence type="ECO:0000256" key="3">
    <source>
        <dbReference type="ARBA" id="ARBA00023274"/>
    </source>
</evidence>
<dbReference type="GO" id="GO:0003735">
    <property type="term" value="F:structural constituent of ribosome"/>
    <property type="evidence" value="ECO:0007669"/>
    <property type="project" value="InterPro"/>
</dbReference>
<evidence type="ECO:0000256" key="4">
    <source>
        <dbReference type="PIRNR" id="PIRNR002190"/>
    </source>
</evidence>
<evidence type="ECO:0000256" key="2">
    <source>
        <dbReference type="ARBA" id="ARBA00022980"/>
    </source>
</evidence>
<dbReference type="OMA" id="TIHIIRT"/>
<dbReference type="Gene3D" id="3.10.20.10">
    <property type="match status" value="2"/>
</dbReference>
<dbReference type="Proteomes" id="UP000003163">
    <property type="component" value="Unassembled WGS sequence"/>
</dbReference>
<dbReference type="OrthoDB" id="1294322at2759"/>
<accession>J9D7X8</accession>
<keyword evidence="7" id="KW-1185">Reference proteome</keyword>
<comment type="similarity">
    <text evidence="1 4">Belongs to the eukaryotic ribosomal protein eL20 family.</text>
</comment>
<dbReference type="STRING" id="1003232.J9D7X8"/>
<dbReference type="AlphaFoldDB" id="J9D7X8"/>
<reference evidence="7" key="2">
    <citation type="submission" date="2015-07" db="EMBL/GenBank/DDBJ databases">
        <title>Contrasting host-pathogen interactions and genome evolution in two generalist and specialist microsporidian pathogens of mosquitoes.</title>
        <authorList>
            <consortium name="The Broad Institute Genomics Platform"/>
            <consortium name="The Broad Institute Genome Sequencing Center for Infectious Disease"/>
            <person name="Cuomo C.A."/>
            <person name="Sanscrainte N.D."/>
            <person name="Goldberg J.M."/>
            <person name="Heiman D."/>
            <person name="Young S."/>
            <person name="Zeng Q."/>
            <person name="Becnel J.J."/>
            <person name="Birren B.W."/>
        </authorList>
    </citation>
    <scope>NUCLEOTIDE SEQUENCE [LARGE SCALE GENOMIC DNA]</scope>
    <source>
        <strain evidence="7">USNM 41457</strain>
    </source>
</reference>
<protein>
    <recommendedName>
        <fullName evidence="4">60S ribosomal protein L20</fullName>
    </recommendedName>
</protein>
<dbReference type="PIRSF" id="PIRSF002190">
    <property type="entry name" value="Ribosomal_L18a"/>
    <property type="match status" value="1"/>
</dbReference>
<gene>
    <name evidence="6" type="ORF">EDEG_01811</name>
</gene>
<dbReference type="InterPro" id="IPR023573">
    <property type="entry name" value="Ribosomal_eL20_dom"/>
</dbReference>
<reference evidence="6 7" key="1">
    <citation type="submission" date="2011-08" db="EMBL/GenBank/DDBJ databases">
        <authorList>
            <person name="Liu Z.J."/>
            <person name="Shi F.L."/>
            <person name="Lu J.Q."/>
            <person name="Li M."/>
            <person name="Wang Z.L."/>
        </authorList>
    </citation>
    <scope>NUCLEOTIDE SEQUENCE [LARGE SCALE GENOMIC DNA]</scope>
    <source>
        <strain evidence="6 7">USNM 41457</strain>
    </source>
</reference>
<dbReference type="HAMAP" id="MF_00273">
    <property type="entry name" value="Ribosomal_eL20"/>
    <property type="match status" value="1"/>
</dbReference>
<proteinExistence type="inferred from homology"/>
<feature type="domain" description="Large ribosomal subunit protein eL20" evidence="5">
    <location>
        <begin position="7"/>
        <end position="128"/>
    </location>
</feature>
<dbReference type="InParanoid" id="J9D7X8"/>
<dbReference type="GO" id="GO:0005840">
    <property type="term" value="C:ribosome"/>
    <property type="evidence" value="ECO:0007669"/>
    <property type="project" value="UniProtKB-KW"/>
</dbReference>
<dbReference type="SUPFAM" id="SSF160374">
    <property type="entry name" value="RplX-like"/>
    <property type="match status" value="1"/>
</dbReference>
<dbReference type="VEuPathDB" id="MicrosporidiaDB:EDEG_01811"/>
<dbReference type="Pfam" id="PF01775">
    <property type="entry name" value="Ribosomal_L18A"/>
    <property type="match status" value="1"/>
</dbReference>
<dbReference type="GO" id="GO:1990904">
    <property type="term" value="C:ribonucleoprotein complex"/>
    <property type="evidence" value="ECO:0007669"/>
    <property type="project" value="UniProtKB-KW"/>
</dbReference>
<dbReference type="EMBL" id="AFBI03000028">
    <property type="protein sequence ID" value="EJW03901.1"/>
    <property type="molecule type" value="Genomic_DNA"/>
</dbReference>
<organism evidence="6 7">
    <name type="scientific">Edhazardia aedis (strain USNM 41457)</name>
    <name type="common">Microsporidian parasite</name>
    <dbReference type="NCBI Taxonomy" id="1003232"/>
    <lineage>
        <taxon>Eukaryota</taxon>
        <taxon>Fungi</taxon>
        <taxon>Fungi incertae sedis</taxon>
        <taxon>Microsporidia</taxon>
        <taxon>Edhazardia</taxon>
    </lineage>
</organism>
<keyword evidence="3 4" id="KW-0687">Ribonucleoprotein</keyword>
<evidence type="ECO:0000313" key="7">
    <source>
        <dbReference type="Proteomes" id="UP000003163"/>
    </source>
</evidence>
<dbReference type="PANTHER" id="PTHR10052">
    <property type="entry name" value="60S RIBOSOMAL PROTEIN L18A"/>
    <property type="match status" value="1"/>
</dbReference>
<comment type="caution">
    <text evidence="6">The sequence shown here is derived from an EMBL/GenBank/DDBJ whole genome shotgun (WGS) entry which is preliminary data.</text>
</comment>
<evidence type="ECO:0000259" key="5">
    <source>
        <dbReference type="Pfam" id="PF01775"/>
    </source>
</evidence>
<dbReference type="InterPro" id="IPR021138">
    <property type="entry name" value="Ribosomal_eL20_eukaryotes"/>
</dbReference>
<sequence length="172" mass="20253">MIRSVTKEYVIHASAYPTEKVRHPQVFVMVVYAKNEIIARSKMNKIILKKFKIKNPLLLKIEEIQPNNSQLKINNYGITYVFRSRKGKHNMYKEFRALSKGEAVDMLVNDMASKHRAQKNCLDVIEVKEINNEEVKRMNVAQFAKDNVSFPIFRKQISIRQEFAPQNSEYFR</sequence>
<evidence type="ECO:0000256" key="1">
    <source>
        <dbReference type="ARBA" id="ARBA00009362"/>
    </source>
</evidence>
<dbReference type="FunCoup" id="J9D7X8">
    <property type="interactions" value="172"/>
</dbReference>